<evidence type="ECO:0000313" key="8">
    <source>
        <dbReference type="EMBL" id="MBT9311362.1"/>
    </source>
</evidence>
<reference evidence="8 9" key="1">
    <citation type="journal article" date="2021" name="Mar. Drugs">
        <title>Genome Reduction and Secondary Metabolism of the Marine Sponge-Associated Cyanobacterium Leptothoe.</title>
        <authorList>
            <person name="Konstantinou D."/>
            <person name="Popin R.V."/>
            <person name="Fewer D.P."/>
            <person name="Sivonen K."/>
            <person name="Gkelis S."/>
        </authorList>
    </citation>
    <scope>NUCLEOTIDE SEQUENCE [LARGE SCALE GENOMIC DNA]</scope>
    <source>
        <strain evidence="8 9">TAU-MAC 1615</strain>
    </source>
</reference>
<evidence type="ECO:0000256" key="6">
    <source>
        <dbReference type="SAM" id="Phobius"/>
    </source>
</evidence>
<feature type="transmembrane region" description="Helical" evidence="6">
    <location>
        <begin position="389"/>
        <end position="409"/>
    </location>
</feature>
<name>A0ABS5Y0K8_9CYAN</name>
<feature type="transmembrane region" description="Helical" evidence="6">
    <location>
        <begin position="359"/>
        <end position="377"/>
    </location>
</feature>
<dbReference type="Pfam" id="PF04932">
    <property type="entry name" value="Wzy_C"/>
    <property type="match status" value="1"/>
</dbReference>
<sequence length="798" mass="88613">MAACFWQLRRLQQPFYRLGFGLDWLALGVGVSLVVSSVGATFPLLALQNGLMVICYGILLYGLRNTRWSPQQLCEGLVWVGAIAAIISLALWRPTPDMWLSDNFYDAIRNRFPLGHHNFTGGYFVLVMPVACGLARLHQAWRRWLYGLLGIVIAMALYASGSRGAWLGGLILITITLVCSIARSRGKTRLVAMSISSVALCLVLILAGSNPRIRSLVVDFHPQNLTNLETSTGILNDGPTVDRIFMAQATANVIKHRPLIGLGPGNLGRLYERYRPLATGNGLSQVQQVHNTPLQLMVELGVLGVLGYLALGLCIARLTIVSYRSGTLSSPRDQRLSVTIAMGFLGYGISSLSDYQLENIPIAATLTILLAALTKLGGASSTTQFSRGIRRWSSVLILMVVALVAQFWLRSDLALWITHQGLTSINQGNLIQSDNKFYTAAALTPWDPTPSALGAQQLTEITPTANDENQKILRQEALDLYRRALQAAPNDIWFNQNLAVLAWQTGDVQTAHRAIAKVVQLSPRSKNHSYYLLGLTEQALGNIDGAIEAWALECLINPQAILFTNWDQELGPFREAIFAQVAQHYQTILEKLTPDHPIHTSLENQIRTLGWWSEQLSTSDLSSDRPLLQALFVSEENKDRAGALLDQCIADIPEDITACRLIKAWLTPKTLDSYLSTVNLDLAEQTVLQDHIKEHRNLKTWMRSTTQPINSSQRVALALLYRNYYAQRITSILLPENLYQFSLPVSLRLFTLAWPREFTPLDTLIENIRANSLGLPHPTHNNFQLTDPQTDQTPSKTS</sequence>
<comment type="subcellular location">
    <subcellularLocation>
        <location evidence="1">Membrane</location>
        <topology evidence="1">Multi-pass membrane protein</topology>
    </subcellularLocation>
</comment>
<feature type="transmembrane region" description="Helical" evidence="6">
    <location>
        <begin position="15"/>
        <end position="35"/>
    </location>
</feature>
<keyword evidence="9" id="KW-1185">Reference proteome</keyword>
<comment type="caution">
    <text evidence="8">The sequence shown here is derived from an EMBL/GenBank/DDBJ whole genome shotgun (WGS) entry which is preliminary data.</text>
</comment>
<dbReference type="SUPFAM" id="SSF48452">
    <property type="entry name" value="TPR-like"/>
    <property type="match status" value="1"/>
</dbReference>
<dbReference type="PANTHER" id="PTHR37422:SF23">
    <property type="entry name" value="TEICHURONIC ACID BIOSYNTHESIS PROTEIN TUAE"/>
    <property type="match status" value="1"/>
</dbReference>
<dbReference type="InterPro" id="IPR011990">
    <property type="entry name" value="TPR-like_helical_dom_sf"/>
</dbReference>
<feature type="transmembrane region" description="Helical" evidence="6">
    <location>
        <begin position="335"/>
        <end position="353"/>
    </location>
</feature>
<dbReference type="InterPro" id="IPR051533">
    <property type="entry name" value="WaaL-like"/>
</dbReference>
<dbReference type="RefSeq" id="WP_215617253.1">
    <property type="nucleotide sequence ID" value="NZ_JADOER010000004.1"/>
</dbReference>
<dbReference type="EMBL" id="JADOER010000004">
    <property type="protein sequence ID" value="MBT9311362.1"/>
    <property type="molecule type" value="Genomic_DNA"/>
</dbReference>
<evidence type="ECO:0000256" key="2">
    <source>
        <dbReference type="ARBA" id="ARBA00022692"/>
    </source>
</evidence>
<feature type="transmembrane region" description="Helical" evidence="6">
    <location>
        <begin position="300"/>
        <end position="323"/>
    </location>
</feature>
<feature type="transmembrane region" description="Helical" evidence="6">
    <location>
        <begin position="144"/>
        <end position="160"/>
    </location>
</feature>
<proteinExistence type="predicted"/>
<keyword evidence="8" id="KW-0436">Ligase</keyword>
<evidence type="ECO:0000313" key="9">
    <source>
        <dbReference type="Proteomes" id="UP001196661"/>
    </source>
</evidence>
<dbReference type="Gene3D" id="1.25.40.10">
    <property type="entry name" value="Tetratricopeptide repeat domain"/>
    <property type="match status" value="1"/>
</dbReference>
<feature type="transmembrane region" description="Helical" evidence="6">
    <location>
        <begin position="119"/>
        <end position="137"/>
    </location>
</feature>
<dbReference type="GO" id="GO:0016874">
    <property type="term" value="F:ligase activity"/>
    <property type="evidence" value="ECO:0007669"/>
    <property type="project" value="UniProtKB-KW"/>
</dbReference>
<dbReference type="InterPro" id="IPR007016">
    <property type="entry name" value="O-antigen_ligase-rel_domated"/>
</dbReference>
<gene>
    <name evidence="8" type="ORF">IXB28_04025</name>
</gene>
<dbReference type="PANTHER" id="PTHR37422">
    <property type="entry name" value="TEICHURONIC ACID BIOSYNTHESIS PROTEIN TUAE"/>
    <property type="match status" value="1"/>
</dbReference>
<keyword evidence="4 6" id="KW-0472">Membrane</keyword>
<keyword evidence="3 6" id="KW-1133">Transmembrane helix</keyword>
<organism evidence="8 9">
    <name type="scientific">Leptothoe kymatousa TAU-MAC 1615</name>
    <dbReference type="NCBI Taxonomy" id="2364775"/>
    <lineage>
        <taxon>Bacteria</taxon>
        <taxon>Bacillati</taxon>
        <taxon>Cyanobacteriota</taxon>
        <taxon>Cyanophyceae</taxon>
        <taxon>Nodosilineales</taxon>
        <taxon>Cymatolegaceae</taxon>
        <taxon>Leptothoe</taxon>
        <taxon>Leptothoe kymatousa</taxon>
    </lineage>
</organism>
<evidence type="ECO:0000256" key="4">
    <source>
        <dbReference type="ARBA" id="ARBA00023136"/>
    </source>
</evidence>
<feature type="transmembrane region" description="Helical" evidence="6">
    <location>
        <begin position="190"/>
        <end position="209"/>
    </location>
</feature>
<feature type="region of interest" description="Disordered" evidence="5">
    <location>
        <begin position="779"/>
        <end position="798"/>
    </location>
</feature>
<accession>A0ABS5Y0K8</accession>
<feature type="domain" description="O-antigen ligase-related" evidence="7">
    <location>
        <begin position="151"/>
        <end position="309"/>
    </location>
</feature>
<feature type="transmembrane region" description="Helical" evidence="6">
    <location>
        <begin position="41"/>
        <end position="61"/>
    </location>
</feature>
<evidence type="ECO:0000256" key="1">
    <source>
        <dbReference type="ARBA" id="ARBA00004141"/>
    </source>
</evidence>
<dbReference type="Proteomes" id="UP001196661">
    <property type="component" value="Unassembled WGS sequence"/>
</dbReference>
<evidence type="ECO:0000259" key="7">
    <source>
        <dbReference type="Pfam" id="PF04932"/>
    </source>
</evidence>
<keyword evidence="2 6" id="KW-0812">Transmembrane</keyword>
<protein>
    <submittedName>
        <fullName evidence="8">O-antigen ligase family protein</fullName>
    </submittedName>
</protein>
<evidence type="ECO:0000256" key="3">
    <source>
        <dbReference type="ARBA" id="ARBA00022989"/>
    </source>
</evidence>
<evidence type="ECO:0000256" key="5">
    <source>
        <dbReference type="SAM" id="MobiDB-lite"/>
    </source>
</evidence>
<feature type="transmembrane region" description="Helical" evidence="6">
    <location>
        <begin position="166"/>
        <end position="183"/>
    </location>
</feature>
<feature type="transmembrane region" description="Helical" evidence="6">
    <location>
        <begin position="73"/>
        <end position="92"/>
    </location>
</feature>